<dbReference type="SMART" id="SM00333">
    <property type="entry name" value="TUDOR"/>
    <property type="match status" value="1"/>
</dbReference>
<keyword evidence="3" id="KW-0812">Transmembrane</keyword>
<evidence type="ECO:0000313" key="6">
    <source>
        <dbReference type="EMBL" id="SSX22369.1"/>
    </source>
</evidence>
<dbReference type="PANTHER" id="PTHR22948">
    <property type="entry name" value="TUDOR DOMAIN CONTAINING PROTEIN"/>
    <property type="match status" value="1"/>
</dbReference>
<keyword evidence="3" id="KW-0472">Membrane</keyword>
<feature type="domain" description="Tudor" evidence="4">
    <location>
        <begin position="456"/>
        <end position="519"/>
    </location>
</feature>
<dbReference type="InterPro" id="IPR002999">
    <property type="entry name" value="Tudor"/>
</dbReference>
<proteinExistence type="predicted"/>
<keyword evidence="3" id="KW-1133">Transmembrane helix</keyword>
<feature type="region of interest" description="Disordered" evidence="2">
    <location>
        <begin position="147"/>
        <end position="245"/>
    </location>
</feature>
<feature type="compositionally biased region" description="Basic and acidic residues" evidence="2">
    <location>
        <begin position="232"/>
        <end position="245"/>
    </location>
</feature>
<evidence type="ECO:0000256" key="2">
    <source>
        <dbReference type="SAM" id="MobiDB-lite"/>
    </source>
</evidence>
<feature type="transmembrane region" description="Helical" evidence="3">
    <location>
        <begin position="6"/>
        <end position="24"/>
    </location>
</feature>
<dbReference type="OMA" id="PINGVWY"/>
<dbReference type="Pfam" id="PF00013">
    <property type="entry name" value="KH_1"/>
    <property type="match status" value="1"/>
</dbReference>
<dbReference type="PROSITE" id="PS50084">
    <property type="entry name" value="KH_TYPE_1"/>
    <property type="match status" value="1"/>
</dbReference>
<dbReference type="CDD" id="cd20407">
    <property type="entry name" value="Tudor_AKAP1"/>
    <property type="match status" value="1"/>
</dbReference>
<name>A0A336KDN8_CULSO</name>
<dbReference type="VEuPathDB" id="VectorBase:CSON006628"/>
<feature type="region of interest" description="Disordered" evidence="2">
    <location>
        <begin position="263"/>
        <end position="294"/>
    </location>
</feature>
<dbReference type="GO" id="GO:0003723">
    <property type="term" value="F:RNA binding"/>
    <property type="evidence" value="ECO:0007669"/>
    <property type="project" value="UniProtKB-UniRule"/>
</dbReference>
<dbReference type="AlphaFoldDB" id="A0A336KDN8"/>
<dbReference type="EMBL" id="UFQS01000248">
    <property type="protein sequence ID" value="SSX01992.1"/>
    <property type="molecule type" value="Genomic_DNA"/>
</dbReference>
<sequence length="606" mass="66838">MVPNRSILLVTLPSLALILGFVWLRRKKSGVHCDTGGNNNKGRLKDTPNNNKTLVIAKQLDDIREEVDEEVHAQDLKRSQSVPCAPQGSPNRDSFDRQSGKSAPIAIAPNPRSPPAKLTEQQIDSEILKLKLEESDYKNLRSIQELEDDFESDSPVDLPGSLPGRRFSNSPSNINTREQPVVIKASMTAKVSPKGSFAESNNNNASSDSRSEDRDSANPSPIDDNGNICEENGLKNDHDHADIDANQNNDEKLEHHDDDENIEARNTPVASPPLSLCSIRSTDSGKGSSPPHSEGGALTSIYEFVVPVHAVPQLIGRKGNYVNQLKNKTGVNMIVKKHPTTHKQKICSLEGTQKEIDAALKMIRIKLPEKRFPTVTLQRVFFTHPNSVIPLPAMDTSVLQLNLIEGINNDVVISSIMSGGHVFLQQPLHPSYPQLNVLQMCMNQSYSVIETPNLQKIVEDAVCAAPILGPDGTTNWYRVQIISHNPETDTCLVKYLDYGGYVSVYAKDLRQIRTDFMTVPFQATECLLSNIQPKGLEWVPEASEVLYSLTSGIVLQAQVAGYSGDGLPEVYLYACFAKDNVVFINQELVARGLAEWVPNTQQQEVV</sequence>
<dbReference type="PROSITE" id="PS50304">
    <property type="entry name" value="TUDOR"/>
    <property type="match status" value="1"/>
</dbReference>
<accession>A0A336KDN8</accession>
<reference evidence="5" key="1">
    <citation type="submission" date="2018-04" db="EMBL/GenBank/DDBJ databases">
        <authorList>
            <person name="Go L.Y."/>
            <person name="Mitchell J.A."/>
        </authorList>
    </citation>
    <scope>NUCLEOTIDE SEQUENCE</scope>
    <source>
        <tissue evidence="5">Whole organism</tissue>
    </source>
</reference>
<dbReference type="InterPro" id="IPR047367">
    <property type="entry name" value="Tudor_AKAP1"/>
</dbReference>
<protein>
    <submittedName>
        <fullName evidence="5">CSON006628 protein</fullName>
    </submittedName>
</protein>
<dbReference type="InterPro" id="IPR035437">
    <property type="entry name" value="SNase_OB-fold_sf"/>
</dbReference>
<dbReference type="SUPFAM" id="SSF54791">
    <property type="entry name" value="Eukaryotic type KH-domain (KH-domain type I)"/>
    <property type="match status" value="1"/>
</dbReference>
<dbReference type="Gene3D" id="2.30.30.140">
    <property type="match status" value="1"/>
</dbReference>
<dbReference type="EMBL" id="UFQT01000248">
    <property type="protein sequence ID" value="SSX22369.1"/>
    <property type="molecule type" value="Genomic_DNA"/>
</dbReference>
<dbReference type="Gene3D" id="3.30.1370.10">
    <property type="entry name" value="K Homology domain, type 1"/>
    <property type="match status" value="1"/>
</dbReference>
<dbReference type="SUPFAM" id="SSF63748">
    <property type="entry name" value="Tudor/PWWP/MBT"/>
    <property type="match status" value="1"/>
</dbReference>
<dbReference type="Pfam" id="PF00567">
    <property type="entry name" value="TUDOR"/>
    <property type="match status" value="1"/>
</dbReference>
<dbReference type="InterPro" id="IPR050621">
    <property type="entry name" value="Tudor_domain_containing"/>
</dbReference>
<dbReference type="InterPro" id="IPR004087">
    <property type="entry name" value="KH_dom"/>
</dbReference>
<feature type="region of interest" description="Disordered" evidence="2">
    <location>
        <begin position="68"/>
        <end position="119"/>
    </location>
</feature>
<keyword evidence="1" id="KW-0694">RNA-binding</keyword>
<evidence type="ECO:0000256" key="3">
    <source>
        <dbReference type="SAM" id="Phobius"/>
    </source>
</evidence>
<dbReference type="InterPro" id="IPR036612">
    <property type="entry name" value="KH_dom_type_1_sf"/>
</dbReference>
<dbReference type="Gene3D" id="2.40.50.90">
    <property type="match status" value="1"/>
</dbReference>
<evidence type="ECO:0000259" key="4">
    <source>
        <dbReference type="PROSITE" id="PS50304"/>
    </source>
</evidence>
<gene>
    <name evidence="5" type="primary">CSON006628</name>
</gene>
<feature type="compositionally biased region" description="Polar residues" evidence="2">
    <location>
        <begin position="167"/>
        <end position="178"/>
    </location>
</feature>
<reference evidence="6" key="2">
    <citation type="submission" date="2018-07" db="EMBL/GenBank/DDBJ databases">
        <authorList>
            <person name="Quirk P.G."/>
            <person name="Krulwich T.A."/>
        </authorList>
    </citation>
    <scope>NUCLEOTIDE SEQUENCE</scope>
</reference>
<organism evidence="5">
    <name type="scientific">Culicoides sonorensis</name>
    <name type="common">Biting midge</name>
    <dbReference type="NCBI Taxonomy" id="179676"/>
    <lineage>
        <taxon>Eukaryota</taxon>
        <taxon>Metazoa</taxon>
        <taxon>Ecdysozoa</taxon>
        <taxon>Arthropoda</taxon>
        <taxon>Hexapoda</taxon>
        <taxon>Insecta</taxon>
        <taxon>Pterygota</taxon>
        <taxon>Neoptera</taxon>
        <taxon>Endopterygota</taxon>
        <taxon>Diptera</taxon>
        <taxon>Nematocera</taxon>
        <taxon>Chironomoidea</taxon>
        <taxon>Ceratopogonidae</taxon>
        <taxon>Ceratopogoninae</taxon>
        <taxon>Culicoides</taxon>
        <taxon>Monoculicoides</taxon>
    </lineage>
</organism>
<dbReference type="GO" id="GO:0005739">
    <property type="term" value="C:mitochondrion"/>
    <property type="evidence" value="ECO:0007669"/>
    <property type="project" value="UniProtKB-ARBA"/>
</dbReference>
<dbReference type="InterPro" id="IPR004088">
    <property type="entry name" value="KH_dom_type_1"/>
</dbReference>
<evidence type="ECO:0000313" key="5">
    <source>
        <dbReference type="EMBL" id="SSX01992.1"/>
    </source>
</evidence>
<dbReference type="GO" id="GO:0010468">
    <property type="term" value="P:regulation of gene expression"/>
    <property type="evidence" value="ECO:0007669"/>
    <property type="project" value="UniProtKB-ARBA"/>
</dbReference>
<dbReference type="InterPro" id="IPR047368">
    <property type="entry name" value="KH-I_AKAP1"/>
</dbReference>
<evidence type="ECO:0000256" key="1">
    <source>
        <dbReference type="PROSITE-ProRule" id="PRU00117"/>
    </source>
</evidence>
<dbReference type="PANTHER" id="PTHR22948:SF65">
    <property type="entry name" value="A-KINASE ANCHORING PROTEIN 1"/>
    <property type="match status" value="1"/>
</dbReference>
<dbReference type="SMART" id="SM00322">
    <property type="entry name" value="KH"/>
    <property type="match status" value="1"/>
</dbReference>
<feature type="compositionally biased region" description="Polar residues" evidence="2">
    <location>
        <begin position="278"/>
        <end position="291"/>
    </location>
</feature>
<feature type="compositionally biased region" description="Low complexity" evidence="2">
    <location>
        <begin position="198"/>
        <end position="208"/>
    </location>
</feature>
<dbReference type="CDD" id="cd22395">
    <property type="entry name" value="KH-I_AKAP1"/>
    <property type="match status" value="1"/>
</dbReference>